<dbReference type="Proteomes" id="UP000198649">
    <property type="component" value="Unassembled WGS sequence"/>
</dbReference>
<proteinExistence type="predicted"/>
<keyword evidence="1" id="KW-0812">Transmembrane</keyword>
<organism evidence="3 4">
    <name type="scientific">Nocardioides psychrotolerans</name>
    <dbReference type="NCBI Taxonomy" id="1005945"/>
    <lineage>
        <taxon>Bacteria</taxon>
        <taxon>Bacillati</taxon>
        <taxon>Actinomycetota</taxon>
        <taxon>Actinomycetes</taxon>
        <taxon>Propionibacteriales</taxon>
        <taxon>Nocardioidaceae</taxon>
        <taxon>Nocardioides</taxon>
    </lineage>
</organism>
<dbReference type="OrthoDB" id="9812729at2"/>
<keyword evidence="1" id="KW-1133">Transmembrane helix</keyword>
<keyword evidence="1" id="KW-0472">Membrane</keyword>
<feature type="transmembrane region" description="Helical" evidence="1">
    <location>
        <begin position="20"/>
        <end position="42"/>
    </location>
</feature>
<name>A0A1I3GGW9_9ACTN</name>
<dbReference type="RefSeq" id="WP_091112406.1">
    <property type="nucleotide sequence ID" value="NZ_BKAF01000021.1"/>
</dbReference>
<protein>
    <submittedName>
        <fullName evidence="3">Uncharacterized conserved protein, DUF58 family, contains vWF domain</fullName>
    </submittedName>
</protein>
<dbReference type="InterPro" id="IPR002881">
    <property type="entry name" value="DUF58"/>
</dbReference>
<reference evidence="3 4" key="1">
    <citation type="submission" date="2016-10" db="EMBL/GenBank/DDBJ databases">
        <authorList>
            <person name="de Groot N.N."/>
        </authorList>
    </citation>
    <scope>NUCLEOTIDE SEQUENCE [LARGE SCALE GENOMIC DNA]</scope>
    <source>
        <strain evidence="3 4">CGMCC 1.11156</strain>
    </source>
</reference>
<evidence type="ECO:0000256" key="1">
    <source>
        <dbReference type="SAM" id="Phobius"/>
    </source>
</evidence>
<dbReference type="PANTHER" id="PTHR34351:SF1">
    <property type="entry name" value="SLR1927 PROTEIN"/>
    <property type="match status" value="1"/>
</dbReference>
<evidence type="ECO:0000313" key="3">
    <source>
        <dbReference type="EMBL" id="SFI22750.1"/>
    </source>
</evidence>
<dbReference type="Pfam" id="PF01882">
    <property type="entry name" value="DUF58"/>
    <property type="match status" value="1"/>
</dbReference>
<gene>
    <name evidence="3" type="ORF">SAMN05216561_106133</name>
</gene>
<evidence type="ECO:0000313" key="4">
    <source>
        <dbReference type="Proteomes" id="UP000198649"/>
    </source>
</evidence>
<evidence type="ECO:0000259" key="2">
    <source>
        <dbReference type="Pfam" id="PF01882"/>
    </source>
</evidence>
<dbReference type="PANTHER" id="PTHR34351">
    <property type="entry name" value="SLR1927 PROTEIN-RELATED"/>
    <property type="match status" value="1"/>
</dbReference>
<keyword evidence="4" id="KW-1185">Reference proteome</keyword>
<sequence>MIETRRTRVRRRVGRALRGITPAGRAVILLGLSSEAIALTLGYAEFRLIAVMCGLLVLVALVLVALPTRVRAQLELRPAHTVAGETGTGLLRVTNLRLAPMWHPLVSVPLDAERADAGTQSAHVRLPVLRRGVRVEQEIEVPAVRRGVLQVGPAGARRTDPLGFFQRHAAWSTPVDLFVRPRMVSIETLGAGSVRDLEGVPSDEISMSDLSFHALREYVVGDDLRHVHWRSSARTGRLHVRQYHDTRRSHVVVIVDDTHAAYDHSDDLELALQVAASVVLRVGLDESDLTMVCGPQQVSGPPQQVLDAFCLSSWSLGGDLVVAARTAALVAPDASQVVVISGGLLDTSLLPEVARSFPDDVRLLTLRADGSGTPAEHTLAGPPQLTVTQLAELPGLLAAYVRGVRL</sequence>
<dbReference type="AlphaFoldDB" id="A0A1I3GGW9"/>
<accession>A0A1I3GGW9</accession>
<feature type="transmembrane region" description="Helical" evidence="1">
    <location>
        <begin position="48"/>
        <end position="67"/>
    </location>
</feature>
<dbReference type="STRING" id="1005945.SAMN05216561_106133"/>
<feature type="domain" description="DUF58" evidence="2">
    <location>
        <begin position="215"/>
        <end position="280"/>
    </location>
</feature>
<dbReference type="EMBL" id="FOQG01000006">
    <property type="protein sequence ID" value="SFI22750.1"/>
    <property type="molecule type" value="Genomic_DNA"/>
</dbReference>